<evidence type="ECO:0000256" key="1">
    <source>
        <dbReference type="ARBA" id="ARBA00004141"/>
    </source>
</evidence>
<reference evidence="6 7" key="1">
    <citation type="submission" date="2018-08" db="EMBL/GenBank/DDBJ databases">
        <title>Aphanomyces genome sequencing and annotation.</title>
        <authorList>
            <person name="Minardi D."/>
            <person name="Oidtmann B."/>
            <person name="Van Der Giezen M."/>
            <person name="Studholme D.J."/>
        </authorList>
    </citation>
    <scope>NUCLEOTIDE SEQUENCE [LARGE SCALE GENOMIC DNA]</scope>
    <source>
        <strain evidence="6 7">NJM0002</strain>
    </source>
</reference>
<dbReference type="InterPro" id="IPR059112">
    <property type="entry name" value="CysZ/EI24"/>
</dbReference>
<evidence type="ECO:0000256" key="3">
    <source>
        <dbReference type="ARBA" id="ARBA00022989"/>
    </source>
</evidence>
<protein>
    <submittedName>
        <fullName evidence="6">Uncharacterized protein</fullName>
    </submittedName>
</protein>
<dbReference type="VEuPathDB" id="FungiDB:H310_05869"/>
<evidence type="ECO:0000256" key="4">
    <source>
        <dbReference type="ARBA" id="ARBA00023136"/>
    </source>
</evidence>
<evidence type="ECO:0000313" key="7">
    <source>
        <dbReference type="Proteomes" id="UP000285060"/>
    </source>
</evidence>
<accession>A0A3R6YGB1</accession>
<keyword evidence="7" id="KW-1185">Reference proteome</keyword>
<dbReference type="EMBL" id="QUSY01000018">
    <property type="protein sequence ID" value="RHY34791.1"/>
    <property type="molecule type" value="Genomic_DNA"/>
</dbReference>
<feature type="transmembrane region" description="Helical" evidence="5">
    <location>
        <begin position="334"/>
        <end position="357"/>
    </location>
</feature>
<comment type="caution">
    <text evidence="6">The sequence shown here is derived from an EMBL/GenBank/DDBJ whole genome shotgun (WGS) entry which is preliminary data.</text>
</comment>
<proteinExistence type="predicted"/>
<gene>
    <name evidence="6" type="ORF">DYB32_000652</name>
</gene>
<dbReference type="InterPro" id="IPR052786">
    <property type="entry name" value="Spore_wall_assembly"/>
</dbReference>
<keyword evidence="2 5" id="KW-0812">Transmembrane</keyword>
<comment type="subcellular location">
    <subcellularLocation>
        <location evidence="1">Membrane</location>
        <topology evidence="1">Multi-pass membrane protein</topology>
    </subcellularLocation>
</comment>
<dbReference type="AlphaFoldDB" id="A0A3R6YGB1"/>
<dbReference type="PANTHER" id="PTHR34292">
    <property type="entry name" value="OUTER SPORE WALL PROTEIN LDS1"/>
    <property type="match status" value="1"/>
</dbReference>
<name>A0A3R6YGB1_9STRA</name>
<dbReference type="PANTHER" id="PTHR34292:SF2">
    <property type="entry name" value="OUTER SPORE WALL PROTEIN LDS1"/>
    <property type="match status" value="1"/>
</dbReference>
<feature type="transmembrane region" description="Helical" evidence="5">
    <location>
        <begin position="143"/>
        <end position="170"/>
    </location>
</feature>
<keyword evidence="4 5" id="KW-0472">Membrane</keyword>
<organism evidence="6 7">
    <name type="scientific">Aphanomyces invadans</name>
    <dbReference type="NCBI Taxonomy" id="157072"/>
    <lineage>
        <taxon>Eukaryota</taxon>
        <taxon>Sar</taxon>
        <taxon>Stramenopiles</taxon>
        <taxon>Oomycota</taxon>
        <taxon>Saprolegniomycetes</taxon>
        <taxon>Saprolegniales</taxon>
        <taxon>Verrucalvaceae</taxon>
        <taxon>Aphanomyces</taxon>
    </lineage>
</organism>
<dbReference type="Proteomes" id="UP000285060">
    <property type="component" value="Unassembled WGS sequence"/>
</dbReference>
<feature type="transmembrane region" description="Helical" evidence="5">
    <location>
        <begin position="263"/>
        <end position="288"/>
    </location>
</feature>
<feature type="transmembrane region" description="Helical" evidence="5">
    <location>
        <begin position="405"/>
        <end position="426"/>
    </location>
</feature>
<feature type="transmembrane region" description="Helical" evidence="5">
    <location>
        <begin position="75"/>
        <end position="98"/>
    </location>
</feature>
<evidence type="ECO:0000256" key="2">
    <source>
        <dbReference type="ARBA" id="ARBA00022692"/>
    </source>
</evidence>
<dbReference type="Pfam" id="PF07264">
    <property type="entry name" value="EI24"/>
    <property type="match status" value="2"/>
</dbReference>
<keyword evidence="3 5" id="KW-1133">Transmembrane helix</keyword>
<feature type="transmembrane region" description="Helical" evidence="5">
    <location>
        <begin position="33"/>
        <end position="63"/>
    </location>
</feature>
<evidence type="ECO:0000313" key="6">
    <source>
        <dbReference type="EMBL" id="RHY34791.1"/>
    </source>
</evidence>
<sequence length="454" mass="51123">MREIEVFEPKVQPVAMSTYAIQGIVFFLTHPSLWLTLLCPTIMTIVVALCSVIGLFAIALYPTAVLYKHVGLPPVWAWVLAVVTVLAEVFLTTLIYSLTCSGCFVDKVFEKVLVMRGHGRVVEEAEVRARCCRQCKACCNVSIWLRLVVLVVTLPLHLIPILGTIAYVWLNASLKGWEAHLYYFEMKGYRYEEQKAIFEKRRLQYSSFGIQCMYLELIPFFGFFFLLTNAIGAALFAADMEDELQNGSFAVNPHNTVGLPAEWAVVCAIAAVVVEVFLTTVIYSLLFAPCYESIVVKKVLEARGHFMDMAAPWATLDSDHPARSCCRRRVRWKLAVLIASIPLHCVPVVGTIAFVWLNGGHLAGWDPHQCYFDLKGYSVTQRKAIFTKHRDTYISLATQSMWLQAIPFVGFVFTFTNTVGAALFAADLEDELITQSQSMYGSFHTINKEKMLYI</sequence>
<evidence type="ECO:0000256" key="5">
    <source>
        <dbReference type="SAM" id="Phobius"/>
    </source>
</evidence>